<feature type="domain" description="HTH tetR-type" evidence="3">
    <location>
        <begin position="18"/>
        <end position="78"/>
    </location>
</feature>
<dbReference type="PANTHER" id="PTHR30055">
    <property type="entry name" value="HTH-TYPE TRANSCRIPTIONAL REGULATOR RUTR"/>
    <property type="match status" value="1"/>
</dbReference>
<dbReference type="PRINTS" id="PR00455">
    <property type="entry name" value="HTHTETR"/>
</dbReference>
<dbReference type="Pfam" id="PF00440">
    <property type="entry name" value="TetR_N"/>
    <property type="match status" value="1"/>
</dbReference>
<evidence type="ECO:0000259" key="3">
    <source>
        <dbReference type="PROSITE" id="PS50977"/>
    </source>
</evidence>
<proteinExistence type="predicted"/>
<reference evidence="4 5" key="1">
    <citation type="submission" date="2020-08" db="EMBL/GenBank/DDBJ databases">
        <title>Genome sequence of Leucobacter denitrificans KACC 14055T.</title>
        <authorList>
            <person name="Hyun D.-W."/>
            <person name="Bae J.-W."/>
        </authorList>
    </citation>
    <scope>NUCLEOTIDE SEQUENCE [LARGE SCALE GENOMIC DNA]</scope>
    <source>
        <strain evidence="4 5">KACC 14055</strain>
    </source>
</reference>
<dbReference type="InterPro" id="IPR009057">
    <property type="entry name" value="Homeodomain-like_sf"/>
</dbReference>
<keyword evidence="1 2" id="KW-0238">DNA-binding</keyword>
<keyword evidence="5" id="KW-1185">Reference proteome</keyword>
<dbReference type="Gene3D" id="1.10.357.10">
    <property type="entry name" value="Tetracycline Repressor, domain 2"/>
    <property type="match status" value="1"/>
</dbReference>
<protein>
    <submittedName>
        <fullName evidence="4">Helix-turn-helix transcriptional regulator</fullName>
    </submittedName>
</protein>
<dbReference type="GO" id="GO:0000976">
    <property type="term" value="F:transcription cis-regulatory region binding"/>
    <property type="evidence" value="ECO:0007669"/>
    <property type="project" value="TreeGrafter"/>
</dbReference>
<dbReference type="InterPro" id="IPR050109">
    <property type="entry name" value="HTH-type_TetR-like_transc_reg"/>
</dbReference>
<organism evidence="4 5">
    <name type="scientific">Leucobacter denitrificans</name>
    <dbReference type="NCBI Taxonomy" id="683042"/>
    <lineage>
        <taxon>Bacteria</taxon>
        <taxon>Bacillati</taxon>
        <taxon>Actinomycetota</taxon>
        <taxon>Actinomycetes</taxon>
        <taxon>Micrococcales</taxon>
        <taxon>Microbacteriaceae</taxon>
        <taxon>Leucobacter</taxon>
    </lineage>
</organism>
<dbReference type="InterPro" id="IPR001647">
    <property type="entry name" value="HTH_TetR"/>
</dbReference>
<evidence type="ECO:0000313" key="4">
    <source>
        <dbReference type="EMBL" id="QNN63982.1"/>
    </source>
</evidence>
<feature type="DNA-binding region" description="H-T-H motif" evidence="2">
    <location>
        <begin position="41"/>
        <end position="60"/>
    </location>
</feature>
<dbReference type="EMBL" id="CP060716">
    <property type="protein sequence ID" value="QNN63982.1"/>
    <property type="molecule type" value="Genomic_DNA"/>
</dbReference>
<dbReference type="Proteomes" id="UP000515934">
    <property type="component" value="Chromosome"/>
</dbReference>
<name>A0A7G9S807_9MICO</name>
<dbReference type="PROSITE" id="PS50977">
    <property type="entry name" value="HTH_TETR_2"/>
    <property type="match status" value="1"/>
</dbReference>
<accession>A0A7G9S807</accession>
<dbReference type="KEGG" id="ldn:H9L06_08320"/>
<gene>
    <name evidence="4" type="ORF">H9L06_08320</name>
</gene>
<dbReference type="GO" id="GO:0003700">
    <property type="term" value="F:DNA-binding transcription factor activity"/>
    <property type="evidence" value="ECO:0007669"/>
    <property type="project" value="TreeGrafter"/>
</dbReference>
<evidence type="ECO:0000256" key="1">
    <source>
        <dbReference type="ARBA" id="ARBA00023125"/>
    </source>
</evidence>
<evidence type="ECO:0000256" key="2">
    <source>
        <dbReference type="PROSITE-ProRule" id="PRU00335"/>
    </source>
</evidence>
<dbReference type="AlphaFoldDB" id="A0A7G9S807"/>
<sequence>MAVTDVPVETAEVSRRRRDTQSRLLDAATEVFVEFGFQGTSVERICSRADFTRGAFYSNFSSKEELFLALLRREFDERASRILSRVGELTEHLQTTEDGLSIEAAAAYVSDFLSPTGTETDWYALETEFLLLTLRDPAGPVQFVEFGELFRSELARVVGNIVQAAGRRFTIPVESAITVFEGLHDLALRTSALRGIDAPGGLTELGGRIVELLFAITEEV</sequence>
<evidence type="ECO:0000313" key="5">
    <source>
        <dbReference type="Proteomes" id="UP000515934"/>
    </source>
</evidence>
<dbReference type="PANTHER" id="PTHR30055:SF241">
    <property type="entry name" value="TRANSCRIPTIONAL REGULATORY PROTEIN"/>
    <property type="match status" value="1"/>
</dbReference>
<dbReference type="SUPFAM" id="SSF46689">
    <property type="entry name" value="Homeodomain-like"/>
    <property type="match status" value="1"/>
</dbReference>